<comment type="similarity">
    <text evidence="1">Belongs to the tannase family.</text>
</comment>
<evidence type="ECO:0000256" key="1">
    <source>
        <dbReference type="ARBA" id="ARBA00006249"/>
    </source>
</evidence>
<evidence type="ECO:0000313" key="9">
    <source>
        <dbReference type="Proteomes" id="UP001379533"/>
    </source>
</evidence>
<keyword evidence="4" id="KW-0732">Signal</keyword>
<evidence type="ECO:0000256" key="4">
    <source>
        <dbReference type="ARBA" id="ARBA00022729"/>
    </source>
</evidence>
<proteinExistence type="inferred from homology"/>
<dbReference type="PANTHER" id="PTHR33938:SF8">
    <property type="entry name" value="CARBOXYLIC ESTER HYDROLASE"/>
    <property type="match status" value="1"/>
</dbReference>
<keyword evidence="6" id="KW-0106">Calcium</keyword>
<sequence length="558" mass="59605">MQLEKALYGENPYSRRRYLVPAAVMSVAALVPLVATQSACDDTTDPSSSVSAPACAPVAVSAPVGTQVESVVALRQPGGTVNFPPPAFGPTPPPIQDVPAYCEQTVTLTHPGAGDHVRVKVALPETGWTGRFLALGGSAYSAGDFGAPLVQAAKDGYAAVSTDAGLPLTYFETSWGLNADGTINEALLTNFASRSVHEAAVIGKEVTQKFYHRPVSYSYWSGCSTGGRQGYSEAQNYPDDFDGILARAPAIQWSQFAVAALWPQIVMSQEHDFPSNCEFDAFKNAAIQACDARDGVSDGLIEQPDACDYDPRNLVGTKVVCDGHEITVTAADAEVVRKIWAGPTDEHDRKLWPGLPKGADFSGLAATATDASGHLFAPGFRVAVGWVQTFLEKQTGFDTSKISYDQFAELFRQSVKDYDRIIGTSNPDLSAFRDGGGKLLTWQGAFDQLITPAGTTIDYRQRVEALLGGARRVDDFYRVFVAPGVAHCEGGTGPIPTNAMDALVNWVEHGKAPDTLPAATTNASGKHVTRNLCRYPQISRYVSPGDPNEATSFECADH</sequence>
<keyword evidence="2" id="KW-0719">Serine esterase</keyword>
<keyword evidence="3" id="KW-0479">Metal-binding</keyword>
<protein>
    <submittedName>
        <fullName evidence="8">Tannase/feruloyl esterase family alpha/beta hydrolase</fullName>
    </submittedName>
</protein>
<evidence type="ECO:0000256" key="6">
    <source>
        <dbReference type="ARBA" id="ARBA00022837"/>
    </source>
</evidence>
<evidence type="ECO:0000256" key="3">
    <source>
        <dbReference type="ARBA" id="ARBA00022723"/>
    </source>
</evidence>
<evidence type="ECO:0000256" key="7">
    <source>
        <dbReference type="ARBA" id="ARBA00023157"/>
    </source>
</evidence>
<keyword evidence="9" id="KW-1185">Reference proteome</keyword>
<gene>
    <name evidence="8" type="ORF">LZC95_27365</name>
</gene>
<dbReference type="InterPro" id="IPR029058">
    <property type="entry name" value="AB_hydrolase_fold"/>
</dbReference>
<dbReference type="EMBL" id="CP089982">
    <property type="protein sequence ID" value="WXA90168.1"/>
    <property type="molecule type" value="Genomic_DNA"/>
</dbReference>
<dbReference type="Pfam" id="PF07519">
    <property type="entry name" value="Tannase"/>
    <property type="match status" value="1"/>
</dbReference>
<name>A0ABZ2JUL6_9BACT</name>
<dbReference type="RefSeq" id="WP_394840781.1">
    <property type="nucleotide sequence ID" value="NZ_CP089982.1"/>
</dbReference>
<dbReference type="PANTHER" id="PTHR33938">
    <property type="entry name" value="FERULOYL ESTERASE B-RELATED"/>
    <property type="match status" value="1"/>
</dbReference>
<organism evidence="8 9">
    <name type="scientific">Pendulispora brunnea</name>
    <dbReference type="NCBI Taxonomy" id="2905690"/>
    <lineage>
        <taxon>Bacteria</taxon>
        <taxon>Pseudomonadati</taxon>
        <taxon>Myxococcota</taxon>
        <taxon>Myxococcia</taxon>
        <taxon>Myxococcales</taxon>
        <taxon>Sorangiineae</taxon>
        <taxon>Pendulisporaceae</taxon>
        <taxon>Pendulispora</taxon>
    </lineage>
</organism>
<evidence type="ECO:0000313" key="8">
    <source>
        <dbReference type="EMBL" id="WXA90168.1"/>
    </source>
</evidence>
<keyword evidence="7" id="KW-1015">Disulfide bond</keyword>
<evidence type="ECO:0000256" key="5">
    <source>
        <dbReference type="ARBA" id="ARBA00022801"/>
    </source>
</evidence>
<dbReference type="GO" id="GO:0016787">
    <property type="term" value="F:hydrolase activity"/>
    <property type="evidence" value="ECO:0007669"/>
    <property type="project" value="UniProtKB-KW"/>
</dbReference>
<keyword evidence="5 8" id="KW-0378">Hydrolase</keyword>
<dbReference type="SUPFAM" id="SSF53474">
    <property type="entry name" value="alpha/beta-Hydrolases"/>
    <property type="match status" value="1"/>
</dbReference>
<reference evidence="8 9" key="1">
    <citation type="submission" date="2021-12" db="EMBL/GenBank/DDBJ databases">
        <title>Discovery of the Pendulisporaceae a myxobacterial family with distinct sporulation behavior and unique specialized metabolism.</title>
        <authorList>
            <person name="Garcia R."/>
            <person name="Popoff A."/>
            <person name="Bader C.D."/>
            <person name="Loehr J."/>
            <person name="Walesch S."/>
            <person name="Walt C."/>
            <person name="Boldt J."/>
            <person name="Bunk B."/>
            <person name="Haeckl F.J.F.P.J."/>
            <person name="Gunesch A.P."/>
            <person name="Birkelbach J."/>
            <person name="Nuebel U."/>
            <person name="Pietschmann T."/>
            <person name="Bach T."/>
            <person name="Mueller R."/>
        </authorList>
    </citation>
    <scope>NUCLEOTIDE SEQUENCE [LARGE SCALE GENOMIC DNA]</scope>
    <source>
        <strain evidence="8 9">MSr12523</strain>
    </source>
</reference>
<evidence type="ECO:0000256" key="2">
    <source>
        <dbReference type="ARBA" id="ARBA00022487"/>
    </source>
</evidence>
<dbReference type="Proteomes" id="UP001379533">
    <property type="component" value="Chromosome"/>
</dbReference>
<dbReference type="InterPro" id="IPR011118">
    <property type="entry name" value="Tannase/feruloyl_esterase"/>
</dbReference>
<accession>A0ABZ2JUL6</accession>